<feature type="domain" description="FLYWCH-type" evidence="4">
    <location>
        <begin position="4"/>
        <end position="65"/>
    </location>
</feature>
<organism evidence="6 7">
    <name type="scientific">Photinus pyralis</name>
    <name type="common">Common eastern firefly</name>
    <name type="synonym">Lampyris pyralis</name>
    <dbReference type="NCBI Taxonomy" id="7054"/>
    <lineage>
        <taxon>Eukaryota</taxon>
        <taxon>Metazoa</taxon>
        <taxon>Ecdysozoa</taxon>
        <taxon>Arthropoda</taxon>
        <taxon>Hexapoda</taxon>
        <taxon>Insecta</taxon>
        <taxon>Pterygota</taxon>
        <taxon>Neoptera</taxon>
        <taxon>Endopterygota</taxon>
        <taxon>Coleoptera</taxon>
        <taxon>Polyphaga</taxon>
        <taxon>Elateriformia</taxon>
        <taxon>Elateroidea</taxon>
        <taxon>Lampyridae</taxon>
        <taxon>Lampyrinae</taxon>
        <taxon>Photinus</taxon>
    </lineage>
</organism>
<dbReference type="AlphaFoldDB" id="A0A5N4B4V4"/>
<accession>A0A5N4B4V4</accession>
<dbReference type="PANTHER" id="PTHR47160:SF10">
    <property type="entry name" value="MULE TRANSPOSASE DOMAIN-CONTAINING PROTEIN"/>
    <property type="match status" value="1"/>
</dbReference>
<comment type="caution">
    <text evidence="6">The sequence shown here is derived from an EMBL/GenBank/DDBJ whole genome shotgun (WGS) entry which is preliminary data.</text>
</comment>
<evidence type="ECO:0000259" key="4">
    <source>
        <dbReference type="Pfam" id="PF04500"/>
    </source>
</evidence>
<proteinExistence type="predicted"/>
<evidence type="ECO:0000313" key="7">
    <source>
        <dbReference type="Proteomes" id="UP000327044"/>
    </source>
</evidence>
<dbReference type="PANTHER" id="PTHR47160">
    <property type="entry name" value="PUTATIVE-RELATED"/>
    <property type="match status" value="1"/>
</dbReference>
<feature type="domain" description="MULE transposase" evidence="5">
    <location>
        <begin position="190"/>
        <end position="282"/>
    </location>
</feature>
<dbReference type="InterPro" id="IPR018289">
    <property type="entry name" value="MULE_transposase_dom"/>
</dbReference>
<evidence type="ECO:0000256" key="1">
    <source>
        <dbReference type="ARBA" id="ARBA00022723"/>
    </source>
</evidence>
<evidence type="ECO:0000313" key="6">
    <source>
        <dbReference type="EMBL" id="KAB0804622.1"/>
    </source>
</evidence>
<keyword evidence="1" id="KW-0479">Metal-binding</keyword>
<evidence type="ECO:0008006" key="8">
    <source>
        <dbReference type="Google" id="ProtNLM"/>
    </source>
</evidence>
<protein>
    <recommendedName>
        <fullName evidence="8">MULE transposase domain-containing protein</fullName>
    </recommendedName>
</protein>
<dbReference type="Gene3D" id="2.20.25.240">
    <property type="match status" value="1"/>
</dbReference>
<dbReference type="Pfam" id="PF10551">
    <property type="entry name" value="MULE"/>
    <property type="match status" value="1"/>
</dbReference>
<name>A0A5N4B4V4_PHOPY</name>
<dbReference type="EMBL" id="VVIM01000001">
    <property type="protein sequence ID" value="KAB0804622.1"/>
    <property type="molecule type" value="Genomic_DNA"/>
</dbReference>
<keyword evidence="3" id="KW-0862">Zinc</keyword>
<dbReference type="GO" id="GO:0008270">
    <property type="term" value="F:zinc ion binding"/>
    <property type="evidence" value="ECO:0007669"/>
    <property type="project" value="UniProtKB-KW"/>
</dbReference>
<sequence length="304" mass="34559">MANYVNSIRGRPKLVYDNHLFTYVKMTKDELHAIWVCEKRDVCTGRVWTQGKEGEVVKVVRGHNHAAQAGRPEAVRTINGIKERAVATHEAPQQILATAVAEIHANVAALLPRKDSLKRVIRSARNAGDAPAIPRDVQDLILPQEYKEIAVNGIIQQFLFYDSEAELLPGRMLIFSTPENLLLLSRSREWFADGTFSTAPSLFQQIYTLHVVQYNSVIPVVYALLPNKTRATYVKFLRELKRIQVGLQPSELMMDFEQAAIQAFELEFPQLRITGCFFHLTQSIWRARARVDMNKIMNLLGGFE</sequence>
<dbReference type="InterPro" id="IPR007588">
    <property type="entry name" value="Znf_FLYWCH"/>
</dbReference>
<evidence type="ECO:0000256" key="2">
    <source>
        <dbReference type="ARBA" id="ARBA00022771"/>
    </source>
</evidence>
<keyword evidence="2" id="KW-0863">Zinc-finger</keyword>
<dbReference type="Proteomes" id="UP000327044">
    <property type="component" value="Unassembled WGS sequence"/>
</dbReference>
<gene>
    <name evidence="6" type="ORF">PPYR_01592</name>
</gene>
<keyword evidence="7" id="KW-1185">Reference proteome</keyword>
<reference evidence="6 7" key="1">
    <citation type="journal article" date="2018" name="Elife">
        <title>Firefly genomes illuminate parallel origins of bioluminescence in beetles.</title>
        <authorList>
            <person name="Fallon T.R."/>
            <person name="Lower S.E."/>
            <person name="Chang C.H."/>
            <person name="Bessho-Uehara M."/>
            <person name="Martin G.J."/>
            <person name="Bewick A.J."/>
            <person name="Behringer M."/>
            <person name="Debat H.J."/>
            <person name="Wong I."/>
            <person name="Day J.C."/>
            <person name="Suvorov A."/>
            <person name="Silva C.J."/>
            <person name="Stanger-Hall K.F."/>
            <person name="Hall D.W."/>
            <person name="Schmitz R.J."/>
            <person name="Nelson D.R."/>
            <person name="Lewis S.M."/>
            <person name="Shigenobu S."/>
            <person name="Bybee S.M."/>
            <person name="Larracuente A.M."/>
            <person name="Oba Y."/>
            <person name="Weng J.K."/>
        </authorList>
    </citation>
    <scope>NUCLEOTIDE SEQUENCE [LARGE SCALE GENOMIC DNA]</scope>
    <source>
        <strain evidence="6">1611_PpyrPB1</strain>
        <tissue evidence="6">Whole body</tissue>
    </source>
</reference>
<evidence type="ECO:0000259" key="5">
    <source>
        <dbReference type="Pfam" id="PF10551"/>
    </source>
</evidence>
<dbReference type="InParanoid" id="A0A5N4B4V4"/>
<dbReference type="Pfam" id="PF04500">
    <property type="entry name" value="FLYWCH"/>
    <property type="match status" value="1"/>
</dbReference>
<evidence type="ECO:0000256" key="3">
    <source>
        <dbReference type="ARBA" id="ARBA00022833"/>
    </source>
</evidence>